<organism evidence="1 2">
    <name type="scientific">Lacipirellula parvula</name>
    <dbReference type="NCBI Taxonomy" id="2650471"/>
    <lineage>
        <taxon>Bacteria</taxon>
        <taxon>Pseudomonadati</taxon>
        <taxon>Planctomycetota</taxon>
        <taxon>Planctomycetia</taxon>
        <taxon>Pirellulales</taxon>
        <taxon>Lacipirellulaceae</taxon>
        <taxon>Lacipirellula</taxon>
    </lineage>
</organism>
<dbReference type="AlphaFoldDB" id="A0A5K7XDT1"/>
<accession>A0A5K7XDT1</accession>
<dbReference type="Proteomes" id="UP000326837">
    <property type="component" value="Chromosome"/>
</dbReference>
<dbReference type="KEGG" id="lpav:PLANPX_2108"/>
<sequence>MQCDFRVIESIELSTRPVDFPLAPHETYNAESKRAFSAKKYAAGDLPIYRRIPSNLSQVPHGRPQR</sequence>
<reference evidence="2" key="1">
    <citation type="submission" date="2019-10" db="EMBL/GenBank/DDBJ databases">
        <title>Lacipirellula parvula gen. nov., sp. nov., representing a lineage of planctomycetes widespread in freshwater anoxic habitats, and description of the family Lacipirellulaceae.</title>
        <authorList>
            <person name="Dedysh S.N."/>
            <person name="Kulichevskaya I.S."/>
            <person name="Beletsky A.V."/>
            <person name="Rakitin A.L."/>
            <person name="Mardanov A.V."/>
            <person name="Ivanova A.A."/>
            <person name="Saltykova V.X."/>
            <person name="Rijpstra W.I.C."/>
            <person name="Sinninghe Damste J.S."/>
            <person name="Ravin N.V."/>
        </authorList>
    </citation>
    <scope>NUCLEOTIDE SEQUENCE [LARGE SCALE GENOMIC DNA]</scope>
    <source>
        <strain evidence="2">PX69</strain>
    </source>
</reference>
<dbReference type="EMBL" id="AP021861">
    <property type="protein sequence ID" value="BBO32496.1"/>
    <property type="molecule type" value="Genomic_DNA"/>
</dbReference>
<evidence type="ECO:0000313" key="1">
    <source>
        <dbReference type="EMBL" id="BBO32496.1"/>
    </source>
</evidence>
<name>A0A5K7XDT1_9BACT</name>
<proteinExistence type="predicted"/>
<protein>
    <submittedName>
        <fullName evidence="1">Uncharacterized protein</fullName>
    </submittedName>
</protein>
<keyword evidence="2" id="KW-1185">Reference proteome</keyword>
<evidence type="ECO:0000313" key="2">
    <source>
        <dbReference type="Proteomes" id="UP000326837"/>
    </source>
</evidence>
<gene>
    <name evidence="1" type="ORF">PLANPX_2108</name>
</gene>